<dbReference type="Gene3D" id="2.40.170.20">
    <property type="entry name" value="TonB-dependent receptor, beta-barrel domain"/>
    <property type="match status" value="1"/>
</dbReference>
<dbReference type="Gene3D" id="2.170.130.10">
    <property type="entry name" value="TonB-dependent receptor, plug domain"/>
    <property type="match status" value="1"/>
</dbReference>
<evidence type="ECO:0000256" key="2">
    <source>
        <dbReference type="ARBA" id="ARBA00022448"/>
    </source>
</evidence>
<keyword evidence="2 8" id="KW-0813">Transport</keyword>
<evidence type="ECO:0000256" key="5">
    <source>
        <dbReference type="ARBA" id="ARBA00023077"/>
    </source>
</evidence>
<name>A0AAJ5WT13_9BACT</name>
<evidence type="ECO:0000313" key="14">
    <source>
        <dbReference type="Proteomes" id="UP001220610"/>
    </source>
</evidence>
<keyword evidence="10" id="KW-0732">Signal</keyword>
<dbReference type="InterPro" id="IPR012910">
    <property type="entry name" value="Plug_dom"/>
</dbReference>
<comment type="similarity">
    <text evidence="8 9">Belongs to the TonB-dependent receptor family.</text>
</comment>
<dbReference type="InterPro" id="IPR039426">
    <property type="entry name" value="TonB-dep_rcpt-like"/>
</dbReference>
<dbReference type="Pfam" id="PF00593">
    <property type="entry name" value="TonB_dep_Rec_b-barrel"/>
    <property type="match status" value="1"/>
</dbReference>
<protein>
    <submittedName>
        <fullName evidence="13">TonB-dependent receptor</fullName>
    </submittedName>
</protein>
<evidence type="ECO:0000256" key="9">
    <source>
        <dbReference type="RuleBase" id="RU003357"/>
    </source>
</evidence>
<evidence type="ECO:0000256" key="6">
    <source>
        <dbReference type="ARBA" id="ARBA00023136"/>
    </source>
</evidence>
<dbReference type="Pfam" id="PF13715">
    <property type="entry name" value="CarbopepD_reg_2"/>
    <property type="match status" value="1"/>
</dbReference>
<sequence>MKLLSLLLFVSMLQVNANGFAQSVTLKGRNMSIERIFLEIKKQTGIAVLCETEVLESIRPMTVNFNRTEVKEVLDFCLNQTAYTYQLDKNNVVIKPAVTPEPAAVTLLNRLIVQKVISGKVVSEKGDALEGVSVRADNGIGTVTVANGSFTLTVPDEVKKVTFSYIGYESQTVTLNGKNVLDIILKPVQDNLNEVVVVGYGTKRRAEVVSAVDVIKADQIESRPVSNVMQALQGLSPSLVIQQRNMNPNNNSMNINLRGISTMSNNAPLLVIDGVISNDVADMNNLNPNDIEDISILKDAGSAAIYGSRSGNGVILITTKKGKLGMKPVVRFSSLLGSQNPHILTKPMKGYQNALLRNDSYINVGAQPIYSSEQIQQFATGDSEYFLKGIMQNALQQNYDLSIQGGSANTAYMISLGYYDQESNFKGPGYGLKRYNVRSNLTTNIGRLKLSTIMWYNRSEGKSYQGDEGFLIADASRLPVYNTYILKGADGKYYNNDVLSGGNPLAALEHGGYTKNTNDNFQGSLNAEFKIMPGLKAKGLLALDLRPESRLIRRFYWPVYSPSGDPTPINKNAENDYHIEDFSAKSTLLNSQIMLDYNRTFGGVHNISGLAGFSNESYRQLRQELKRRYVDPILGIPIGSTIIDEAGSYNTVGGTTERSIFSYFGRAGYSYDDRYFVEGSFRYDASSRFGHNNRWAFFPSVSAGWRISDEAFFSFWKERFGDLKIRATYGTLGNQNSDDYQNYTTYDIYVNQYGFNNVAVPGTGYTLGNPDLRWETTTSYNIGADASFLKGNLRVAFDYFQKHTSDILLAPTVPGPLGGAVSTANLGKMKNQGFELNINYYLRHGDFAHTFGLNLGDSWNEVTFIEGNERILKSDEIERISRAGLPLNAYFGYKTDGLFQNIEDIKSSALPIGVSPQPGDVKYVDRNGDGIIDDNDRFVLGHAFPRMTFGFNYAVQWKGIELTMLWQGVGKRDMALRGELIEPFHGGYSFVMFEHQLDYWTPANPDAKWPRLTAPGTASTINNYGKGSDRNIFNAAYVRLKNIQLSYTLPNKLTSRVGLNKCSFFLNGQNLLTFSQINFVDPESSEFGNNMNAGGANSARNYPTLKYIGGGINVEF</sequence>
<dbReference type="SUPFAM" id="SSF49464">
    <property type="entry name" value="Carboxypeptidase regulatory domain-like"/>
    <property type="match status" value="1"/>
</dbReference>
<evidence type="ECO:0000313" key="13">
    <source>
        <dbReference type="EMBL" id="WEK33945.1"/>
    </source>
</evidence>
<comment type="subcellular location">
    <subcellularLocation>
        <location evidence="1 8">Cell outer membrane</location>
        <topology evidence="1 8">Multi-pass membrane protein</topology>
    </subcellularLocation>
</comment>
<evidence type="ECO:0000256" key="4">
    <source>
        <dbReference type="ARBA" id="ARBA00022692"/>
    </source>
</evidence>
<evidence type="ECO:0000256" key="10">
    <source>
        <dbReference type="SAM" id="SignalP"/>
    </source>
</evidence>
<dbReference type="InterPro" id="IPR023997">
    <property type="entry name" value="TonB-dep_OMP_SusC/RagA_CS"/>
</dbReference>
<dbReference type="Proteomes" id="UP001220610">
    <property type="component" value="Chromosome"/>
</dbReference>
<feature type="domain" description="TonB-dependent receptor-like beta-barrel" evidence="11">
    <location>
        <begin position="488"/>
        <end position="1071"/>
    </location>
</feature>
<keyword evidence="6 8" id="KW-0472">Membrane</keyword>
<feature type="chain" id="PRO_5042601836" evidence="10">
    <location>
        <begin position="18"/>
        <end position="1116"/>
    </location>
</feature>
<dbReference type="NCBIfam" id="TIGR04056">
    <property type="entry name" value="OMP_RagA_SusC"/>
    <property type="match status" value="1"/>
</dbReference>
<evidence type="ECO:0000256" key="3">
    <source>
        <dbReference type="ARBA" id="ARBA00022452"/>
    </source>
</evidence>
<evidence type="ECO:0000259" key="12">
    <source>
        <dbReference type="Pfam" id="PF07715"/>
    </source>
</evidence>
<keyword evidence="5 9" id="KW-0798">TonB box</keyword>
<evidence type="ECO:0000259" key="11">
    <source>
        <dbReference type="Pfam" id="PF00593"/>
    </source>
</evidence>
<dbReference type="InterPro" id="IPR036942">
    <property type="entry name" value="Beta-barrel_TonB_sf"/>
</dbReference>
<dbReference type="SUPFAM" id="SSF56935">
    <property type="entry name" value="Porins"/>
    <property type="match status" value="1"/>
</dbReference>
<proteinExistence type="inferred from homology"/>
<keyword evidence="3 8" id="KW-1134">Transmembrane beta strand</keyword>
<dbReference type="Pfam" id="PF07715">
    <property type="entry name" value="Plug"/>
    <property type="match status" value="1"/>
</dbReference>
<dbReference type="NCBIfam" id="TIGR04057">
    <property type="entry name" value="SusC_RagA_signa"/>
    <property type="match status" value="1"/>
</dbReference>
<gene>
    <name evidence="13" type="ORF">P0Y53_15760</name>
</gene>
<dbReference type="InterPro" id="IPR037066">
    <property type="entry name" value="Plug_dom_sf"/>
</dbReference>
<evidence type="ECO:0000256" key="8">
    <source>
        <dbReference type="PROSITE-ProRule" id="PRU01360"/>
    </source>
</evidence>
<keyword evidence="7 8" id="KW-0998">Cell outer membrane</keyword>
<feature type="signal peptide" evidence="10">
    <location>
        <begin position="1"/>
        <end position="17"/>
    </location>
</feature>
<dbReference type="AlphaFoldDB" id="A0AAJ5WT13"/>
<dbReference type="InterPro" id="IPR000531">
    <property type="entry name" value="Beta-barrel_TonB"/>
</dbReference>
<reference evidence="13" key="1">
    <citation type="submission" date="2023-03" db="EMBL/GenBank/DDBJ databases">
        <title>Andean soil-derived lignocellulolytic bacterial consortium as a source of novel taxa and putative plastic-active enzymes.</title>
        <authorList>
            <person name="Diaz-Garcia L."/>
            <person name="Chuvochina M."/>
            <person name="Feuerriegel G."/>
            <person name="Bunk B."/>
            <person name="Sproer C."/>
            <person name="Streit W.R."/>
            <person name="Rodriguez L.M."/>
            <person name="Overmann J."/>
            <person name="Jimenez D.J."/>
        </authorList>
    </citation>
    <scope>NUCLEOTIDE SEQUENCE</scope>
    <source>
        <strain evidence="13">MAG 7</strain>
    </source>
</reference>
<dbReference type="GO" id="GO:0009279">
    <property type="term" value="C:cell outer membrane"/>
    <property type="evidence" value="ECO:0007669"/>
    <property type="project" value="UniProtKB-SubCell"/>
</dbReference>
<evidence type="ECO:0000256" key="1">
    <source>
        <dbReference type="ARBA" id="ARBA00004571"/>
    </source>
</evidence>
<dbReference type="InterPro" id="IPR023996">
    <property type="entry name" value="TonB-dep_OMP_SusC/RagA"/>
</dbReference>
<dbReference type="PROSITE" id="PS52016">
    <property type="entry name" value="TONB_DEPENDENT_REC_3"/>
    <property type="match status" value="1"/>
</dbReference>
<dbReference type="Gene3D" id="2.60.40.1120">
    <property type="entry name" value="Carboxypeptidase-like, regulatory domain"/>
    <property type="match status" value="1"/>
</dbReference>
<dbReference type="EMBL" id="CP119311">
    <property type="protein sequence ID" value="WEK33945.1"/>
    <property type="molecule type" value="Genomic_DNA"/>
</dbReference>
<organism evidence="13 14">
    <name type="scientific">Candidatus Pseudobacter hemicellulosilyticus</name>
    <dbReference type="NCBI Taxonomy" id="3121375"/>
    <lineage>
        <taxon>Bacteria</taxon>
        <taxon>Pseudomonadati</taxon>
        <taxon>Bacteroidota</taxon>
        <taxon>Chitinophagia</taxon>
        <taxon>Chitinophagales</taxon>
        <taxon>Chitinophagaceae</taxon>
        <taxon>Pseudobacter</taxon>
    </lineage>
</organism>
<feature type="domain" description="TonB-dependent receptor plug" evidence="12">
    <location>
        <begin position="206"/>
        <end position="314"/>
    </location>
</feature>
<keyword evidence="4 8" id="KW-0812">Transmembrane</keyword>
<evidence type="ECO:0000256" key="7">
    <source>
        <dbReference type="ARBA" id="ARBA00023237"/>
    </source>
</evidence>
<dbReference type="InterPro" id="IPR008969">
    <property type="entry name" value="CarboxyPept-like_regulatory"/>
</dbReference>
<accession>A0AAJ5WT13</accession>
<keyword evidence="13" id="KW-0675">Receptor</keyword>